<evidence type="ECO:0000313" key="2">
    <source>
        <dbReference type="EMBL" id="KAG5856097.1"/>
    </source>
</evidence>
<gene>
    <name evidence="2" type="ORF">ANANG_G00004370</name>
</gene>
<organism evidence="2 3">
    <name type="scientific">Anguilla anguilla</name>
    <name type="common">European freshwater eel</name>
    <name type="synonym">Muraena anguilla</name>
    <dbReference type="NCBI Taxonomy" id="7936"/>
    <lineage>
        <taxon>Eukaryota</taxon>
        <taxon>Metazoa</taxon>
        <taxon>Chordata</taxon>
        <taxon>Craniata</taxon>
        <taxon>Vertebrata</taxon>
        <taxon>Euteleostomi</taxon>
        <taxon>Actinopterygii</taxon>
        <taxon>Neopterygii</taxon>
        <taxon>Teleostei</taxon>
        <taxon>Anguilliformes</taxon>
        <taxon>Anguillidae</taxon>
        <taxon>Anguilla</taxon>
    </lineage>
</organism>
<protein>
    <submittedName>
        <fullName evidence="2">Uncharacterized protein</fullName>
    </submittedName>
</protein>
<reference evidence="2" key="1">
    <citation type="submission" date="2021-01" db="EMBL/GenBank/DDBJ databases">
        <title>A chromosome-scale assembly of European eel, Anguilla anguilla.</title>
        <authorList>
            <person name="Henkel C."/>
            <person name="Jong-Raadsen S.A."/>
            <person name="Dufour S."/>
            <person name="Weltzien F.-A."/>
            <person name="Palstra A.P."/>
            <person name="Pelster B."/>
            <person name="Spaink H.P."/>
            <person name="Van Den Thillart G.E."/>
            <person name="Jansen H."/>
            <person name="Zahm M."/>
            <person name="Klopp C."/>
            <person name="Cedric C."/>
            <person name="Louis A."/>
            <person name="Berthelot C."/>
            <person name="Parey E."/>
            <person name="Roest Crollius H."/>
            <person name="Montfort J."/>
            <person name="Robinson-Rechavi M."/>
            <person name="Bucao C."/>
            <person name="Bouchez O."/>
            <person name="Gislard M."/>
            <person name="Lluch J."/>
            <person name="Milhes M."/>
            <person name="Lampietro C."/>
            <person name="Lopez Roques C."/>
            <person name="Donnadieu C."/>
            <person name="Braasch I."/>
            <person name="Desvignes T."/>
            <person name="Postlethwait J."/>
            <person name="Bobe J."/>
            <person name="Guiguen Y."/>
            <person name="Dirks R."/>
        </authorList>
    </citation>
    <scope>NUCLEOTIDE SEQUENCE</scope>
    <source>
        <strain evidence="2">Tag_6206</strain>
        <tissue evidence="2">Liver</tissue>
    </source>
</reference>
<accession>A0A9D3MWG1</accession>
<feature type="compositionally biased region" description="Basic residues" evidence="1">
    <location>
        <begin position="74"/>
        <end position="83"/>
    </location>
</feature>
<evidence type="ECO:0000313" key="3">
    <source>
        <dbReference type="Proteomes" id="UP001044222"/>
    </source>
</evidence>
<feature type="non-terminal residue" evidence="2">
    <location>
        <position position="83"/>
    </location>
</feature>
<feature type="region of interest" description="Disordered" evidence="1">
    <location>
        <begin position="1"/>
        <end position="83"/>
    </location>
</feature>
<comment type="caution">
    <text evidence="2">The sequence shown here is derived from an EMBL/GenBank/DDBJ whole genome shotgun (WGS) entry which is preliminary data.</text>
</comment>
<dbReference type="Proteomes" id="UP001044222">
    <property type="component" value="Unassembled WGS sequence"/>
</dbReference>
<dbReference type="EMBL" id="JAFIRN010000001">
    <property type="protein sequence ID" value="KAG5856097.1"/>
    <property type="molecule type" value="Genomic_DNA"/>
</dbReference>
<dbReference type="AlphaFoldDB" id="A0A9D3MWG1"/>
<proteinExistence type="predicted"/>
<sequence>MTPGAIAEPRYGQRTKGTSFPERRVQGLIGSRNGGSVWTRGAQNQYTSFPFGKPATKQGETTMREPATMPSTHTHSHTHTHTH</sequence>
<evidence type="ECO:0000256" key="1">
    <source>
        <dbReference type="SAM" id="MobiDB-lite"/>
    </source>
</evidence>
<keyword evidence="3" id="KW-1185">Reference proteome</keyword>
<name>A0A9D3MWG1_ANGAN</name>